<feature type="compositionally biased region" description="Basic and acidic residues" evidence="1">
    <location>
        <begin position="136"/>
        <end position="150"/>
    </location>
</feature>
<protein>
    <submittedName>
        <fullName evidence="3">Expressed protein</fullName>
    </submittedName>
</protein>
<feature type="compositionally biased region" description="Low complexity" evidence="1">
    <location>
        <begin position="208"/>
        <end position="225"/>
    </location>
</feature>
<feature type="compositionally biased region" description="Basic and acidic residues" evidence="1">
    <location>
        <begin position="79"/>
        <end position="89"/>
    </location>
</feature>
<dbReference type="Proteomes" id="UP001153365">
    <property type="component" value="Unassembled WGS sequence"/>
</dbReference>
<comment type="caution">
    <text evidence="3">The sequence shown here is derived from an EMBL/GenBank/DDBJ whole genome shotgun (WGS) entry which is preliminary data.</text>
</comment>
<dbReference type="EMBL" id="CALTRL010006013">
    <property type="protein sequence ID" value="CAH7688795.1"/>
    <property type="molecule type" value="Genomic_DNA"/>
</dbReference>
<reference evidence="3" key="1">
    <citation type="submission" date="2022-06" db="EMBL/GenBank/DDBJ databases">
        <authorList>
            <consortium name="SYNGENTA / RWTH Aachen University"/>
        </authorList>
    </citation>
    <scope>NUCLEOTIDE SEQUENCE</scope>
</reference>
<feature type="compositionally biased region" description="Polar residues" evidence="1">
    <location>
        <begin position="281"/>
        <end position="301"/>
    </location>
</feature>
<organism evidence="3 4">
    <name type="scientific">Phakopsora pachyrhizi</name>
    <name type="common">Asian soybean rust disease fungus</name>
    <dbReference type="NCBI Taxonomy" id="170000"/>
    <lineage>
        <taxon>Eukaryota</taxon>
        <taxon>Fungi</taxon>
        <taxon>Dikarya</taxon>
        <taxon>Basidiomycota</taxon>
        <taxon>Pucciniomycotina</taxon>
        <taxon>Pucciniomycetes</taxon>
        <taxon>Pucciniales</taxon>
        <taxon>Phakopsoraceae</taxon>
        <taxon>Phakopsora</taxon>
    </lineage>
</organism>
<keyword evidence="2" id="KW-0812">Transmembrane</keyword>
<feature type="compositionally biased region" description="Low complexity" evidence="1">
    <location>
        <begin position="30"/>
        <end position="51"/>
    </location>
</feature>
<sequence length="315" mass="34270">MPTFSFTWTDAALFGLTAGLIATIALIGRSSSSQSKKSVLDSSRTNQSQSSKKSKKKNKPKKSPPQPSSQTTIGSNQKSEPRHTDERKASPPKSSNPSPKPISEPKKKKIQQPQIPKLDDNEFPTLANLTGMSAVRAKESKDVPIAERRRANAPKTAVDDMIDEEVEKPVQMARVMAIVEPEPKIILNQESDPEDGWEKVPNSKKPRGAGSAMSTTSSSVSRSAVPKQSNADSSSAASTKRQRQNAKKKEAAKSIKEAEEAERLSRLASYKRQQENERIRSQATGSTKPTGQNSNNPSGAKQDSKLAPNGQLIWE</sequence>
<feature type="region of interest" description="Disordered" evidence="1">
    <location>
        <begin position="180"/>
        <end position="315"/>
    </location>
</feature>
<proteinExistence type="predicted"/>
<feature type="compositionally biased region" description="Polar residues" evidence="1">
    <location>
        <begin position="226"/>
        <end position="239"/>
    </location>
</feature>
<evidence type="ECO:0000313" key="4">
    <source>
        <dbReference type="Proteomes" id="UP001153365"/>
    </source>
</evidence>
<evidence type="ECO:0000256" key="2">
    <source>
        <dbReference type="SAM" id="Phobius"/>
    </source>
</evidence>
<name>A0AAV0BR03_PHAPC</name>
<keyword evidence="4" id="KW-1185">Reference proteome</keyword>
<evidence type="ECO:0000313" key="3">
    <source>
        <dbReference type="EMBL" id="CAH7688795.1"/>
    </source>
</evidence>
<accession>A0AAV0BR03</accession>
<evidence type="ECO:0000256" key="1">
    <source>
        <dbReference type="SAM" id="MobiDB-lite"/>
    </source>
</evidence>
<keyword evidence="2" id="KW-0472">Membrane</keyword>
<gene>
    <name evidence="3" type="ORF">PPACK8108_LOCUS23816</name>
</gene>
<dbReference type="AlphaFoldDB" id="A0AAV0BR03"/>
<feature type="transmembrane region" description="Helical" evidence="2">
    <location>
        <begin position="6"/>
        <end position="27"/>
    </location>
</feature>
<keyword evidence="2" id="KW-1133">Transmembrane helix</keyword>
<feature type="compositionally biased region" description="Basic residues" evidence="1">
    <location>
        <begin position="52"/>
        <end position="62"/>
    </location>
</feature>
<feature type="region of interest" description="Disordered" evidence="1">
    <location>
        <begin position="29"/>
        <end position="163"/>
    </location>
</feature>
<feature type="compositionally biased region" description="Basic and acidic residues" evidence="1">
    <location>
        <begin position="247"/>
        <end position="265"/>
    </location>
</feature>